<dbReference type="EC" id="3.5.4.3" evidence="6"/>
<comment type="caution">
    <text evidence="6">The sequence shown here is derived from an EMBL/GenBank/DDBJ whole genome shotgun (WGS) entry which is preliminary data.</text>
</comment>
<evidence type="ECO:0000256" key="2">
    <source>
        <dbReference type="ARBA" id="ARBA00022723"/>
    </source>
</evidence>
<dbReference type="PANTHER" id="PTHR11079:SF161">
    <property type="entry name" value="CMP_DCMP-TYPE DEAMINASE DOMAIN-CONTAINING PROTEIN"/>
    <property type="match status" value="1"/>
</dbReference>
<dbReference type="GO" id="GO:0008892">
    <property type="term" value="F:guanine deaminase activity"/>
    <property type="evidence" value="ECO:0007669"/>
    <property type="project" value="UniProtKB-EC"/>
</dbReference>
<dbReference type="PROSITE" id="PS51747">
    <property type="entry name" value="CYT_DCMP_DEAMINASES_2"/>
    <property type="match status" value="1"/>
</dbReference>
<dbReference type="AlphaFoldDB" id="A0A644UDC8"/>
<dbReference type="GO" id="GO:0047974">
    <property type="term" value="F:guanosine deaminase activity"/>
    <property type="evidence" value="ECO:0007669"/>
    <property type="project" value="TreeGrafter"/>
</dbReference>
<gene>
    <name evidence="6" type="primary">guaD_3</name>
    <name evidence="6" type="ORF">SDC9_22755</name>
</gene>
<evidence type="ECO:0000313" key="6">
    <source>
        <dbReference type="EMBL" id="MPL76904.1"/>
    </source>
</evidence>
<evidence type="ECO:0000259" key="5">
    <source>
        <dbReference type="PROSITE" id="PS51747"/>
    </source>
</evidence>
<comment type="similarity">
    <text evidence="1">Belongs to the cytidine and deoxycytidylate deaminase family.</text>
</comment>
<dbReference type="FunFam" id="3.40.140.10:FF:000011">
    <property type="entry name" value="tRNA-specific adenosine deaminase"/>
    <property type="match status" value="1"/>
</dbReference>
<evidence type="ECO:0000256" key="3">
    <source>
        <dbReference type="ARBA" id="ARBA00022801"/>
    </source>
</evidence>
<dbReference type="PROSITE" id="PS00903">
    <property type="entry name" value="CYT_DCMP_DEAMINASES_1"/>
    <property type="match status" value="1"/>
</dbReference>
<evidence type="ECO:0000256" key="4">
    <source>
        <dbReference type="ARBA" id="ARBA00022833"/>
    </source>
</evidence>
<keyword evidence="2" id="KW-0479">Metal-binding</keyword>
<dbReference type="SUPFAM" id="SSF53927">
    <property type="entry name" value="Cytidine deaminase-like"/>
    <property type="match status" value="1"/>
</dbReference>
<protein>
    <submittedName>
        <fullName evidence="6">Guanine deaminase</fullName>
        <ecNumber evidence="6">3.5.4.3</ecNumber>
    </submittedName>
</protein>
<reference evidence="6" key="1">
    <citation type="submission" date="2019-08" db="EMBL/GenBank/DDBJ databases">
        <authorList>
            <person name="Kucharzyk K."/>
            <person name="Murdoch R.W."/>
            <person name="Higgins S."/>
            <person name="Loffler F."/>
        </authorList>
    </citation>
    <scope>NUCLEOTIDE SEQUENCE</scope>
</reference>
<name>A0A644UDC8_9ZZZZ</name>
<dbReference type="GO" id="GO:0006152">
    <property type="term" value="P:purine nucleoside catabolic process"/>
    <property type="evidence" value="ECO:0007669"/>
    <property type="project" value="TreeGrafter"/>
</dbReference>
<keyword evidence="3 6" id="KW-0378">Hydrolase</keyword>
<sequence length="155" mass="17444">MNKKFMQLAIDTALDNIKSNNGGPFGAVIVKDGMLIAKSPNTVTSSNDPTAHAEINAIRLACKELKTFDLSGCEIYSSCEPCPMCLSAIYWARISKVYYAADRFDAQKAGFDDSFIYNEISISEKERSIYMENAMHKEGQLPFELWQETENKTKY</sequence>
<proteinExistence type="inferred from homology"/>
<dbReference type="CDD" id="cd01285">
    <property type="entry name" value="nucleoside_deaminase"/>
    <property type="match status" value="1"/>
</dbReference>
<dbReference type="Pfam" id="PF00383">
    <property type="entry name" value="dCMP_cyt_deam_1"/>
    <property type="match status" value="1"/>
</dbReference>
<dbReference type="InterPro" id="IPR016193">
    <property type="entry name" value="Cytidine_deaminase-like"/>
</dbReference>
<dbReference type="GO" id="GO:0008270">
    <property type="term" value="F:zinc ion binding"/>
    <property type="evidence" value="ECO:0007669"/>
    <property type="project" value="InterPro"/>
</dbReference>
<keyword evidence="4" id="KW-0862">Zinc</keyword>
<evidence type="ECO:0000256" key="1">
    <source>
        <dbReference type="ARBA" id="ARBA00006576"/>
    </source>
</evidence>
<accession>A0A644UDC8</accession>
<organism evidence="6">
    <name type="scientific">bioreactor metagenome</name>
    <dbReference type="NCBI Taxonomy" id="1076179"/>
    <lineage>
        <taxon>unclassified sequences</taxon>
        <taxon>metagenomes</taxon>
        <taxon>ecological metagenomes</taxon>
    </lineage>
</organism>
<dbReference type="InterPro" id="IPR016192">
    <property type="entry name" value="APOBEC/CMP_deaminase_Zn-bd"/>
</dbReference>
<dbReference type="InterPro" id="IPR002125">
    <property type="entry name" value="CMP_dCMP_dom"/>
</dbReference>
<dbReference type="Gene3D" id="3.40.140.10">
    <property type="entry name" value="Cytidine Deaminase, domain 2"/>
    <property type="match status" value="1"/>
</dbReference>
<dbReference type="EMBL" id="VSSQ01000101">
    <property type="protein sequence ID" value="MPL76904.1"/>
    <property type="molecule type" value="Genomic_DNA"/>
</dbReference>
<feature type="domain" description="CMP/dCMP-type deaminase" evidence="5">
    <location>
        <begin position="1"/>
        <end position="124"/>
    </location>
</feature>
<dbReference type="PANTHER" id="PTHR11079">
    <property type="entry name" value="CYTOSINE DEAMINASE FAMILY MEMBER"/>
    <property type="match status" value="1"/>
</dbReference>